<dbReference type="AlphaFoldDB" id="A0A076F0B4"/>
<evidence type="ECO:0000313" key="2">
    <source>
        <dbReference type="Proteomes" id="UP000028488"/>
    </source>
</evidence>
<accession>A0A076F0B4</accession>
<dbReference type="EMBL" id="CP008950">
    <property type="protein sequence ID" value="AII11113.1"/>
    <property type="molecule type" value="Genomic_DNA"/>
</dbReference>
<dbReference type="Pfam" id="PF20062">
    <property type="entry name" value="DUF6461"/>
    <property type="match status" value="1"/>
</dbReference>
<organism evidence="1 2">
    <name type="scientific">Rhodococcus opacus</name>
    <name type="common">Nocardia opaca</name>
    <dbReference type="NCBI Taxonomy" id="37919"/>
    <lineage>
        <taxon>Bacteria</taxon>
        <taxon>Bacillati</taxon>
        <taxon>Actinomycetota</taxon>
        <taxon>Actinomycetes</taxon>
        <taxon>Mycobacteriales</taxon>
        <taxon>Nocardiaceae</taxon>
        <taxon>Rhodococcus</taxon>
    </lineage>
</organism>
<keyword evidence="1" id="KW-0614">Plasmid</keyword>
<dbReference type="Proteomes" id="UP000028488">
    <property type="component" value="Plasmid pPDG3"/>
</dbReference>
<name>A0A076F0B4_RHOOP</name>
<dbReference type="InterPro" id="IPR045592">
    <property type="entry name" value="DUF6461"/>
</dbReference>
<evidence type="ECO:0000313" key="1">
    <source>
        <dbReference type="EMBL" id="AII11113.1"/>
    </source>
</evidence>
<gene>
    <name evidence="1" type="ORF">EP51_44440</name>
</gene>
<proteinExistence type="predicted"/>
<sequence length="207" mass="22659">MPDQSRKDLSAKVKTYRDFQWVVRDYPWVENSLFVTYVRDADPATVIEAMTVRDLGEANGLSGVNERGWEEISVVGAAVLGEWTIAIAPAATAGVSEELMRPLSTGREVLTHSKNVDALSSFFVWKDGERMASFDPLSRSGFGLEPMPVDWEPRMRAVGIDPHGDGPLPDGRFHVIEASFAMAANYTGAQITPEFFSASNFVVGSAD</sequence>
<protein>
    <submittedName>
        <fullName evidence="1">Uncharacterized protein</fullName>
    </submittedName>
</protein>
<geneLocation type="plasmid" evidence="1 2">
    <name>pPDG3</name>
</geneLocation>
<reference evidence="1 2" key="1">
    <citation type="submission" date="2014-07" db="EMBL/GenBank/DDBJ databases">
        <title>Genome Sequence of Rhodococcus opacus Strain R7, a Biodegrader of Mono- and Polycyclic Aromatic Hydrocarbons.</title>
        <authorList>
            <person name="Di Gennaro P."/>
            <person name="Zampolli J."/>
            <person name="Presti I."/>
            <person name="Cappelletti M."/>
            <person name="D'Ursi P."/>
            <person name="Orro A."/>
            <person name="Mezzelani A."/>
            <person name="Milanesi L."/>
        </authorList>
    </citation>
    <scope>NUCLEOTIDE SEQUENCE [LARGE SCALE GENOMIC DNA]</scope>
    <source>
        <strain evidence="1 2">R7</strain>
        <plasmid evidence="1">pPDG3</plasmid>
    </source>
</reference>
<dbReference type="RefSeq" id="WP_128643734.1">
    <property type="nucleotide sequence ID" value="NZ_CP008950.1"/>
</dbReference>